<evidence type="ECO:0000313" key="3">
    <source>
        <dbReference type="EMBL" id="TDQ64812.1"/>
    </source>
</evidence>
<dbReference type="InterPro" id="IPR025110">
    <property type="entry name" value="AMP-bd_C"/>
</dbReference>
<dbReference type="InterPro" id="IPR000873">
    <property type="entry name" value="AMP-dep_synth/lig_dom"/>
</dbReference>
<dbReference type="Pfam" id="PF00501">
    <property type="entry name" value="AMP-binding"/>
    <property type="match status" value="1"/>
</dbReference>
<reference evidence="3 4" key="1">
    <citation type="submission" date="2019-03" db="EMBL/GenBank/DDBJ databases">
        <title>Genomic Encyclopedia of Type Strains, Phase IV (KMG-IV): sequencing the most valuable type-strain genomes for metagenomic binning, comparative biology and taxonomic classification.</title>
        <authorList>
            <person name="Goeker M."/>
        </authorList>
    </citation>
    <scope>NUCLEOTIDE SEQUENCE [LARGE SCALE GENOMIC DNA]</scope>
    <source>
        <strain evidence="3 4">DSM 45775</strain>
    </source>
</reference>
<protein>
    <submittedName>
        <fullName evidence="3">Acyl-CoA synthetase (AMP-forming)/AMP-acid ligase II</fullName>
    </submittedName>
</protein>
<dbReference type="Gene3D" id="3.30.300.30">
    <property type="match status" value="1"/>
</dbReference>
<dbReference type="InterPro" id="IPR050237">
    <property type="entry name" value="ATP-dep_AMP-bd_enzyme"/>
</dbReference>
<organism evidence="3 4">
    <name type="scientific">Actinomycetospora succinea</name>
    <dbReference type="NCBI Taxonomy" id="663603"/>
    <lineage>
        <taxon>Bacteria</taxon>
        <taxon>Bacillati</taxon>
        <taxon>Actinomycetota</taxon>
        <taxon>Actinomycetes</taxon>
        <taxon>Pseudonocardiales</taxon>
        <taxon>Pseudonocardiaceae</taxon>
        <taxon>Actinomycetospora</taxon>
    </lineage>
</organism>
<dbReference type="RefSeq" id="WP_133824269.1">
    <property type="nucleotide sequence ID" value="NZ_BAABHR010000015.1"/>
</dbReference>
<keyword evidence="4" id="KW-1185">Reference proteome</keyword>
<dbReference type="InterPro" id="IPR042099">
    <property type="entry name" value="ANL_N_sf"/>
</dbReference>
<accession>A0A4R6VM13</accession>
<dbReference type="Proteomes" id="UP000295705">
    <property type="component" value="Unassembled WGS sequence"/>
</dbReference>
<keyword evidence="3" id="KW-0436">Ligase</keyword>
<dbReference type="OrthoDB" id="9803968at2"/>
<evidence type="ECO:0000259" key="2">
    <source>
        <dbReference type="Pfam" id="PF13193"/>
    </source>
</evidence>
<evidence type="ECO:0000259" key="1">
    <source>
        <dbReference type="Pfam" id="PF00501"/>
    </source>
</evidence>
<evidence type="ECO:0000313" key="4">
    <source>
        <dbReference type="Proteomes" id="UP000295705"/>
    </source>
</evidence>
<dbReference type="EMBL" id="SNYO01000001">
    <property type="protein sequence ID" value="TDQ64812.1"/>
    <property type="molecule type" value="Genomic_DNA"/>
</dbReference>
<sequence length="517" mass="55548">MRVEAGVLARRAAEWFGPRPAVTTPAGTVTFEELNRRANEIGSGLLALGAARGDRVGVLAYNTAELMPLWLGCEKHHLVRAVLHTHFPMADHVFALNHMEASVVVFDTRFSDDVAASRPELSSVRHFVAIGPDVPDWAVPYADVAAGGDDREPGLDVDEDTPCFLQLTSGTTGRPKAWVKTYRSWQAVINHNLHHLDTFGPGVPPVGPEDVNLHFHPLQWATGFQTLYPYLVRGARSLLVDDEVFDPAALVDTIVAERVTGTFAPGPLLGPLLDEVEKRGGIDHALRRVVVFFGTPDLLERTSALLGPVWAHAFGSTEQGAATTRLLPHELIGRPQRIHSVGRSGSPFLEVAIKDPDGRNLGPGEVGEIAVRSAMSIGEYWGMADKTAEASFGDDWFRPQDVGYLDADGYLYYSDRAGDTIHTAHGAVYPHLVEAPLLAHRAVANAGVVGLGDPQEVVAAVVLKSGASASPEELLGSCSDLADHERPARIAVVAELPTVLGGAKVQRAALRTQLENA</sequence>
<dbReference type="AlphaFoldDB" id="A0A4R6VM13"/>
<feature type="domain" description="AMP-dependent synthetase/ligase" evidence="1">
    <location>
        <begin position="11"/>
        <end position="381"/>
    </location>
</feature>
<dbReference type="PROSITE" id="PS00455">
    <property type="entry name" value="AMP_BINDING"/>
    <property type="match status" value="1"/>
</dbReference>
<name>A0A4R6VM13_9PSEU</name>
<dbReference type="InterPro" id="IPR020845">
    <property type="entry name" value="AMP-binding_CS"/>
</dbReference>
<feature type="domain" description="AMP-binding enzyme C-terminal" evidence="2">
    <location>
        <begin position="433"/>
        <end position="497"/>
    </location>
</feature>
<proteinExistence type="predicted"/>
<dbReference type="PANTHER" id="PTHR43767">
    <property type="entry name" value="LONG-CHAIN-FATTY-ACID--COA LIGASE"/>
    <property type="match status" value="1"/>
</dbReference>
<gene>
    <name evidence="3" type="ORF">EV188_10159</name>
</gene>
<dbReference type="InterPro" id="IPR045851">
    <property type="entry name" value="AMP-bd_C_sf"/>
</dbReference>
<dbReference type="PANTHER" id="PTHR43767:SF1">
    <property type="entry name" value="NONRIBOSOMAL PEPTIDE SYNTHASE PES1 (EUROFUNG)-RELATED"/>
    <property type="match status" value="1"/>
</dbReference>
<dbReference type="SUPFAM" id="SSF56801">
    <property type="entry name" value="Acetyl-CoA synthetase-like"/>
    <property type="match status" value="1"/>
</dbReference>
<comment type="caution">
    <text evidence="3">The sequence shown here is derived from an EMBL/GenBank/DDBJ whole genome shotgun (WGS) entry which is preliminary data.</text>
</comment>
<dbReference type="GO" id="GO:0016878">
    <property type="term" value="F:acid-thiol ligase activity"/>
    <property type="evidence" value="ECO:0007669"/>
    <property type="project" value="UniProtKB-ARBA"/>
</dbReference>
<dbReference type="Pfam" id="PF13193">
    <property type="entry name" value="AMP-binding_C"/>
    <property type="match status" value="1"/>
</dbReference>
<dbReference type="Gene3D" id="3.40.50.12780">
    <property type="entry name" value="N-terminal domain of ligase-like"/>
    <property type="match status" value="1"/>
</dbReference>